<keyword evidence="3" id="KW-1185">Reference proteome</keyword>
<dbReference type="EMBL" id="KJ510412">
    <property type="protein sequence ID" value="AHY26870.1"/>
    <property type="molecule type" value="Genomic_DNA"/>
</dbReference>
<name>A0A023W5F5_9CAUD</name>
<dbReference type="KEGG" id="vg:19488143"/>
<organism evidence="2 3">
    <name type="scientific">Mycobacterium phage ZoeJ</name>
    <dbReference type="NCBI Taxonomy" id="1486427"/>
    <lineage>
        <taxon>Viruses</taxon>
        <taxon>Duplodnaviria</taxon>
        <taxon>Heunggongvirae</taxon>
        <taxon>Uroviricota</taxon>
        <taxon>Caudoviricetes</taxon>
        <taxon>Weiservirinae</taxon>
        <taxon>Timquatrovirus</taxon>
        <taxon>Timquatrovirus zoeJ</taxon>
    </lineage>
</organism>
<evidence type="ECO:0000256" key="1">
    <source>
        <dbReference type="SAM" id="MobiDB-lite"/>
    </source>
</evidence>
<protein>
    <submittedName>
        <fullName evidence="2">Cro protein</fullName>
    </submittedName>
</protein>
<reference evidence="2 3" key="1">
    <citation type="submission" date="2014-02" db="EMBL/GenBank/DDBJ databases">
        <authorList>
            <person name="Cornely K.A."/>
            <person name="Jancevski A.V."/>
            <person name="Rogers S.R."/>
            <person name="Scola S.E."/>
            <person name="Pinches R.S."/>
            <person name="Perri C.M."/>
            <person name="Brown M.S."/>
            <person name="Cavedon W.D."/>
            <person name="Dubois H.M."/>
            <person name="Fernando M.A."/>
            <person name="Austriaco N."/>
            <person name="Bradley K.W."/>
            <person name="Clarke D.Q."/>
            <person name="Lewis M.F."/>
            <person name="Barker L.P."/>
            <person name="Bailey C."/>
            <person name="Asai D.J."/>
            <person name="Garber M.L."/>
            <person name="Bowman C.A."/>
            <person name="Russell D.A."/>
            <person name="Pope W.H."/>
            <person name="Jacobs-Sera D."/>
            <person name="Hendrix R.W."/>
            <person name="Hatfull G.F."/>
        </authorList>
    </citation>
    <scope>NUCLEOTIDE SEQUENCE [LARGE SCALE GENOMIC DNA]</scope>
</reference>
<proteinExistence type="predicted"/>
<dbReference type="GeneID" id="19488143"/>
<evidence type="ECO:0000313" key="3">
    <source>
        <dbReference type="Proteomes" id="UP000024442"/>
    </source>
</evidence>
<gene>
    <name evidence="2" type="primary">46</name>
    <name evidence="2" type="ORF">PBI_ZOEJ_46</name>
</gene>
<sequence length="108" mass="11949">MAAMTAQRHELRWNPGKVAKTLARLGIRDRTALAKRVRMPKSTIYAAFDADWSGTATTTVLAQVAGELGVSLLDLVAEPARRRNRNVQKTDPRRSVQETDPHGIEVLT</sequence>
<dbReference type="OrthoDB" id="18704at10239"/>
<dbReference type="Proteomes" id="UP000024442">
    <property type="component" value="Segment"/>
</dbReference>
<accession>A0A023W5F5</accession>
<dbReference type="RefSeq" id="YP_009032440.1">
    <property type="nucleotide sequence ID" value="NC_024147.1"/>
</dbReference>
<feature type="region of interest" description="Disordered" evidence="1">
    <location>
        <begin position="81"/>
        <end position="108"/>
    </location>
</feature>
<evidence type="ECO:0000313" key="2">
    <source>
        <dbReference type="EMBL" id="AHY26870.1"/>
    </source>
</evidence>
<feature type="compositionally biased region" description="Basic and acidic residues" evidence="1">
    <location>
        <begin position="88"/>
        <end position="108"/>
    </location>
</feature>